<accession>A0A9D4Y551</accession>
<keyword evidence="1" id="KW-0479">Metal-binding</keyword>
<dbReference type="InterPro" id="IPR006564">
    <property type="entry name" value="Znf_PMZ"/>
</dbReference>
<dbReference type="PANTHER" id="PTHR31973">
    <property type="entry name" value="POLYPROTEIN, PUTATIVE-RELATED"/>
    <property type="match status" value="1"/>
</dbReference>
<dbReference type="GO" id="GO:0008270">
    <property type="term" value="F:zinc ion binding"/>
    <property type="evidence" value="ECO:0007669"/>
    <property type="project" value="UniProtKB-KW"/>
</dbReference>
<evidence type="ECO:0000256" key="2">
    <source>
        <dbReference type="ARBA" id="ARBA00022771"/>
    </source>
</evidence>
<evidence type="ECO:0000256" key="4">
    <source>
        <dbReference type="PROSITE-ProRule" id="PRU00325"/>
    </source>
</evidence>
<protein>
    <recommendedName>
        <fullName evidence="5">SWIM-type domain-containing protein</fullName>
    </recommendedName>
</protein>
<dbReference type="InterPro" id="IPR007527">
    <property type="entry name" value="Znf_SWIM"/>
</dbReference>
<evidence type="ECO:0000313" key="6">
    <source>
        <dbReference type="EMBL" id="KAI5431080.1"/>
    </source>
</evidence>
<name>A0A9D4Y551_PEA</name>
<dbReference type="EMBL" id="JAMSHJ010000003">
    <property type="protein sequence ID" value="KAI5431080.1"/>
    <property type="molecule type" value="Genomic_DNA"/>
</dbReference>
<dbReference type="AlphaFoldDB" id="A0A9D4Y551"/>
<feature type="domain" description="SWIM-type" evidence="5">
    <location>
        <begin position="33"/>
        <end position="65"/>
    </location>
</feature>
<evidence type="ECO:0000313" key="7">
    <source>
        <dbReference type="Proteomes" id="UP001058974"/>
    </source>
</evidence>
<dbReference type="SMART" id="SM00575">
    <property type="entry name" value="ZnF_PMZ"/>
    <property type="match status" value="1"/>
</dbReference>
<proteinExistence type="predicted"/>
<dbReference type="Pfam" id="PF04434">
    <property type="entry name" value="SWIM"/>
    <property type="match status" value="1"/>
</dbReference>
<dbReference type="PANTHER" id="PTHR31973:SF187">
    <property type="entry name" value="MUTATOR TRANSPOSASE MUDRA PROTEIN"/>
    <property type="match status" value="1"/>
</dbReference>
<evidence type="ECO:0000259" key="5">
    <source>
        <dbReference type="PROSITE" id="PS50966"/>
    </source>
</evidence>
<organism evidence="6 7">
    <name type="scientific">Pisum sativum</name>
    <name type="common">Garden pea</name>
    <name type="synonym">Lathyrus oleraceus</name>
    <dbReference type="NCBI Taxonomy" id="3888"/>
    <lineage>
        <taxon>Eukaryota</taxon>
        <taxon>Viridiplantae</taxon>
        <taxon>Streptophyta</taxon>
        <taxon>Embryophyta</taxon>
        <taxon>Tracheophyta</taxon>
        <taxon>Spermatophyta</taxon>
        <taxon>Magnoliopsida</taxon>
        <taxon>eudicotyledons</taxon>
        <taxon>Gunneridae</taxon>
        <taxon>Pentapetalae</taxon>
        <taxon>rosids</taxon>
        <taxon>fabids</taxon>
        <taxon>Fabales</taxon>
        <taxon>Fabaceae</taxon>
        <taxon>Papilionoideae</taxon>
        <taxon>50 kb inversion clade</taxon>
        <taxon>NPAAA clade</taxon>
        <taxon>Hologalegina</taxon>
        <taxon>IRL clade</taxon>
        <taxon>Fabeae</taxon>
        <taxon>Lathyrus</taxon>
    </lineage>
</organism>
<evidence type="ECO:0000256" key="1">
    <source>
        <dbReference type="ARBA" id="ARBA00022723"/>
    </source>
</evidence>
<keyword evidence="7" id="KW-1185">Reference proteome</keyword>
<keyword evidence="2 4" id="KW-0863">Zinc-finger</keyword>
<dbReference type="Proteomes" id="UP001058974">
    <property type="component" value="Chromosome 3"/>
</dbReference>
<sequence length="165" mass="19066">MEKTKRPIEGWIATWHPDDEFAIFGVSNGVETYVVNLMQKKCCCRRWDLSGIPCCHAIACISFNKEEPEDYISSYYRKSIMLAIYSHIIMPTNGPQLWPTNVTHPINPPIMRRSIVRLKKNCNKVSDELRTRNTRPRLFKLSSARNVGVLALTSKRVKGSELRRE</sequence>
<dbReference type="PROSITE" id="PS50966">
    <property type="entry name" value="ZF_SWIM"/>
    <property type="match status" value="1"/>
</dbReference>
<dbReference type="Gramene" id="Psat03G0529800-T1">
    <property type="protein sequence ID" value="KAI5431080.1"/>
    <property type="gene ID" value="KIW84_035298"/>
</dbReference>
<evidence type="ECO:0000256" key="3">
    <source>
        <dbReference type="ARBA" id="ARBA00022833"/>
    </source>
</evidence>
<gene>
    <name evidence="6" type="ORF">KIW84_035298</name>
</gene>
<reference evidence="6 7" key="1">
    <citation type="journal article" date="2022" name="Nat. Genet.">
        <title>Improved pea reference genome and pan-genome highlight genomic features and evolutionary characteristics.</title>
        <authorList>
            <person name="Yang T."/>
            <person name="Liu R."/>
            <person name="Luo Y."/>
            <person name="Hu S."/>
            <person name="Wang D."/>
            <person name="Wang C."/>
            <person name="Pandey M.K."/>
            <person name="Ge S."/>
            <person name="Xu Q."/>
            <person name="Li N."/>
            <person name="Li G."/>
            <person name="Huang Y."/>
            <person name="Saxena R.K."/>
            <person name="Ji Y."/>
            <person name="Li M."/>
            <person name="Yan X."/>
            <person name="He Y."/>
            <person name="Liu Y."/>
            <person name="Wang X."/>
            <person name="Xiang C."/>
            <person name="Varshney R.K."/>
            <person name="Ding H."/>
            <person name="Gao S."/>
            <person name="Zong X."/>
        </authorList>
    </citation>
    <scope>NUCLEOTIDE SEQUENCE [LARGE SCALE GENOMIC DNA]</scope>
    <source>
        <strain evidence="6 7">cv. Zhongwan 6</strain>
    </source>
</reference>
<keyword evidence="3" id="KW-0862">Zinc</keyword>
<comment type="caution">
    <text evidence="6">The sequence shown here is derived from an EMBL/GenBank/DDBJ whole genome shotgun (WGS) entry which is preliminary data.</text>
</comment>